<keyword evidence="2" id="KW-1185">Reference proteome</keyword>
<dbReference type="Proteomes" id="UP000000311">
    <property type="component" value="Unassembled WGS sequence"/>
</dbReference>
<gene>
    <name evidence="1" type="ORF">EAG_12388</name>
</gene>
<reference evidence="1 2" key="1">
    <citation type="journal article" date="2010" name="Science">
        <title>Genomic comparison of the ants Camponotus floridanus and Harpegnathos saltator.</title>
        <authorList>
            <person name="Bonasio R."/>
            <person name="Zhang G."/>
            <person name="Ye C."/>
            <person name="Mutti N.S."/>
            <person name="Fang X."/>
            <person name="Qin N."/>
            <person name="Donahue G."/>
            <person name="Yang P."/>
            <person name="Li Q."/>
            <person name="Li C."/>
            <person name="Zhang P."/>
            <person name="Huang Z."/>
            <person name="Berger S.L."/>
            <person name="Reinberg D."/>
            <person name="Wang J."/>
            <person name="Liebig J."/>
        </authorList>
    </citation>
    <scope>NUCLEOTIDE SEQUENCE [LARGE SCALE GENOMIC DNA]</scope>
    <source>
        <strain evidence="2">C129</strain>
    </source>
</reference>
<dbReference type="STRING" id="104421.E2AWC5"/>
<dbReference type="InParanoid" id="E2AWC5"/>
<accession>E2AWC5</accession>
<proteinExistence type="predicted"/>
<sequence length="252" mass="28386">MTTREPKIYDSVVLIVTQHERDDRLNIMQSTDSTEPISVGLEPLDSNGLNVIAVMMSVLLMSVGAETERKNGVSFRVSSRIELSVGRPVNPHRSLNEARHRLREQCALAAFLGRWPYGLESYFPVLGEEMGEARFPSGSVTHTNIQTYREFGPITTNNSYILYDDTIPGEHEMFIVTAEKYASHMLMRVQRMPLRNHGGGKVARTRAFGWLACAALYEVPFRDHVLFRPGQYPPFICSTTINAQKSIGRVPN</sequence>
<evidence type="ECO:0000313" key="2">
    <source>
        <dbReference type="Proteomes" id="UP000000311"/>
    </source>
</evidence>
<dbReference type="EMBL" id="GL443286">
    <property type="protein sequence ID" value="EFN62225.1"/>
    <property type="molecule type" value="Genomic_DNA"/>
</dbReference>
<name>E2AWC5_CAMFO</name>
<evidence type="ECO:0000313" key="1">
    <source>
        <dbReference type="EMBL" id="EFN62225.1"/>
    </source>
</evidence>
<dbReference type="AlphaFoldDB" id="E2AWC5"/>
<organism evidence="2">
    <name type="scientific">Camponotus floridanus</name>
    <name type="common">Florida carpenter ant</name>
    <dbReference type="NCBI Taxonomy" id="104421"/>
    <lineage>
        <taxon>Eukaryota</taxon>
        <taxon>Metazoa</taxon>
        <taxon>Ecdysozoa</taxon>
        <taxon>Arthropoda</taxon>
        <taxon>Hexapoda</taxon>
        <taxon>Insecta</taxon>
        <taxon>Pterygota</taxon>
        <taxon>Neoptera</taxon>
        <taxon>Endopterygota</taxon>
        <taxon>Hymenoptera</taxon>
        <taxon>Apocrita</taxon>
        <taxon>Aculeata</taxon>
        <taxon>Formicoidea</taxon>
        <taxon>Formicidae</taxon>
        <taxon>Formicinae</taxon>
        <taxon>Camponotus</taxon>
    </lineage>
</organism>
<protein>
    <submittedName>
        <fullName evidence="1">Uncharacterized protein</fullName>
    </submittedName>
</protein>